<reference evidence="1" key="1">
    <citation type="submission" date="2022-06" db="EMBL/GenBank/DDBJ databases">
        <title>Phylogenomic reconstructions and comparative analyses of Kickxellomycotina fungi.</title>
        <authorList>
            <person name="Reynolds N.K."/>
            <person name="Stajich J.E."/>
            <person name="Barry K."/>
            <person name="Grigoriev I.V."/>
            <person name="Crous P."/>
            <person name="Smith M.E."/>
        </authorList>
    </citation>
    <scope>NUCLEOTIDE SEQUENCE</scope>
    <source>
        <strain evidence="1">RSA 2271</strain>
    </source>
</reference>
<dbReference type="Proteomes" id="UP001145114">
    <property type="component" value="Unassembled WGS sequence"/>
</dbReference>
<evidence type="ECO:0000313" key="2">
    <source>
        <dbReference type="Proteomes" id="UP001145114"/>
    </source>
</evidence>
<feature type="non-terminal residue" evidence="1">
    <location>
        <position position="173"/>
    </location>
</feature>
<dbReference type="EMBL" id="JAMZIH010001529">
    <property type="protein sequence ID" value="KAJ1678113.1"/>
    <property type="molecule type" value="Genomic_DNA"/>
</dbReference>
<protein>
    <submittedName>
        <fullName evidence="1">Uncharacterized protein</fullName>
    </submittedName>
</protein>
<name>A0ACC1HSN6_9FUNG</name>
<keyword evidence="2" id="KW-1185">Reference proteome</keyword>
<evidence type="ECO:0000313" key="1">
    <source>
        <dbReference type="EMBL" id="KAJ1678113.1"/>
    </source>
</evidence>
<accession>A0ACC1HSN6</accession>
<sequence>MSSGSGGKFWKTTIPTSAISNNISDEELRQILESEDISGDSLPPQYFVTINPPFREDGVELPSQPHPLETLAATSSAGSSAPPSGLPSSDQTVAMMTTTAGDHQQQQQLTRPRKRKTLTFYQIRVLNRVMERTAYPSRELRDRIATYLQIPQRNIQVWFQNQRQKSKERGRAR</sequence>
<proteinExistence type="predicted"/>
<organism evidence="1 2">
    <name type="scientific">Spiromyces aspiralis</name>
    <dbReference type="NCBI Taxonomy" id="68401"/>
    <lineage>
        <taxon>Eukaryota</taxon>
        <taxon>Fungi</taxon>
        <taxon>Fungi incertae sedis</taxon>
        <taxon>Zoopagomycota</taxon>
        <taxon>Kickxellomycotina</taxon>
        <taxon>Kickxellomycetes</taxon>
        <taxon>Kickxellales</taxon>
        <taxon>Kickxellaceae</taxon>
        <taxon>Spiromyces</taxon>
    </lineage>
</organism>
<comment type="caution">
    <text evidence="1">The sequence shown here is derived from an EMBL/GenBank/DDBJ whole genome shotgun (WGS) entry which is preliminary data.</text>
</comment>
<gene>
    <name evidence="1" type="ORF">EV182_004749</name>
</gene>